<dbReference type="RefSeq" id="WP_353985588.1">
    <property type="nucleotide sequence ID" value="NZ_JBEWLY010000027.1"/>
</dbReference>
<protein>
    <submittedName>
        <fullName evidence="4">Winged helix-turn-helix domain-containing protein</fullName>
    </submittedName>
</protein>
<dbReference type="InterPro" id="IPR036388">
    <property type="entry name" value="WH-like_DNA-bd_sf"/>
</dbReference>
<name>A0ABV2D5F2_9SPHN</name>
<keyword evidence="5" id="KW-1185">Reference proteome</keyword>
<dbReference type="PROSITE" id="PS51755">
    <property type="entry name" value="OMPR_PHOB"/>
    <property type="match status" value="1"/>
</dbReference>
<dbReference type="Gene3D" id="1.10.10.10">
    <property type="entry name" value="Winged helix-like DNA-binding domain superfamily/Winged helix DNA-binding domain"/>
    <property type="match status" value="1"/>
</dbReference>
<dbReference type="EMBL" id="JBEWLY010000027">
    <property type="protein sequence ID" value="MET1757106.1"/>
    <property type="molecule type" value="Genomic_DNA"/>
</dbReference>
<evidence type="ECO:0000313" key="5">
    <source>
        <dbReference type="Proteomes" id="UP001548713"/>
    </source>
</evidence>
<evidence type="ECO:0000259" key="3">
    <source>
        <dbReference type="PROSITE" id="PS51755"/>
    </source>
</evidence>
<reference evidence="4 5" key="1">
    <citation type="submission" date="2024-07" db="EMBL/GenBank/DDBJ databases">
        <title>Novosphingobium kalidii RD2P27.</title>
        <authorList>
            <person name="Sun J.-Q."/>
        </authorList>
    </citation>
    <scope>NUCLEOTIDE SEQUENCE [LARGE SCALE GENOMIC DNA]</scope>
    <source>
        <strain evidence="4 5">RD2P27</strain>
    </source>
</reference>
<dbReference type="InterPro" id="IPR016032">
    <property type="entry name" value="Sig_transdc_resp-reg_C-effctor"/>
</dbReference>
<accession>A0ABV2D5F2</accession>
<evidence type="ECO:0000313" key="4">
    <source>
        <dbReference type="EMBL" id="MET1757106.1"/>
    </source>
</evidence>
<dbReference type="Pfam" id="PF00486">
    <property type="entry name" value="Trans_reg_C"/>
    <property type="match status" value="1"/>
</dbReference>
<gene>
    <name evidence="4" type="ORF">ABVV53_16820</name>
</gene>
<dbReference type="Proteomes" id="UP001548713">
    <property type="component" value="Unassembled WGS sequence"/>
</dbReference>
<comment type="caution">
    <text evidence="4">The sequence shown here is derived from an EMBL/GenBank/DDBJ whole genome shotgun (WGS) entry which is preliminary data.</text>
</comment>
<evidence type="ECO:0000256" key="1">
    <source>
        <dbReference type="ARBA" id="ARBA00023125"/>
    </source>
</evidence>
<dbReference type="SUPFAM" id="SSF46894">
    <property type="entry name" value="C-terminal effector domain of the bipartite response regulators"/>
    <property type="match status" value="1"/>
</dbReference>
<dbReference type="InterPro" id="IPR001867">
    <property type="entry name" value="OmpR/PhoB-type_DNA-bd"/>
</dbReference>
<dbReference type="CDD" id="cd00383">
    <property type="entry name" value="trans_reg_C"/>
    <property type="match status" value="1"/>
</dbReference>
<dbReference type="SMART" id="SM00862">
    <property type="entry name" value="Trans_reg_C"/>
    <property type="match status" value="1"/>
</dbReference>
<proteinExistence type="predicted"/>
<sequence>MGAFRWISDDVISEAWDLRRDGWKLAAPDEVAVRCIAVIDAGGLDRVEWGRLLTSTCHEARRLMLVSGVNAPGERAELLQSGFGDAVGDGTSTVEYHARARRLLDLTSWVPRQRVIGPIRLDLLTRKAFADNKTLDLNPREFGLLWRLADTLGRPVSKQTLIQDVWQLGFMPETNSIAVQMSRLRSKLSVAGLSHLVTTANGGYCLSLPEPTSLQLPTYRLR</sequence>
<feature type="DNA-binding region" description="OmpR/PhoB-type" evidence="2">
    <location>
        <begin position="111"/>
        <end position="208"/>
    </location>
</feature>
<feature type="domain" description="OmpR/PhoB-type" evidence="3">
    <location>
        <begin position="111"/>
        <end position="208"/>
    </location>
</feature>
<keyword evidence="1 2" id="KW-0238">DNA-binding</keyword>
<organism evidence="4 5">
    <name type="scientific">Novosphingobium kalidii</name>
    <dbReference type="NCBI Taxonomy" id="3230299"/>
    <lineage>
        <taxon>Bacteria</taxon>
        <taxon>Pseudomonadati</taxon>
        <taxon>Pseudomonadota</taxon>
        <taxon>Alphaproteobacteria</taxon>
        <taxon>Sphingomonadales</taxon>
        <taxon>Sphingomonadaceae</taxon>
        <taxon>Novosphingobium</taxon>
    </lineage>
</organism>
<evidence type="ECO:0000256" key="2">
    <source>
        <dbReference type="PROSITE-ProRule" id="PRU01091"/>
    </source>
</evidence>